<reference evidence="1 2" key="1">
    <citation type="submission" date="2021-04" db="EMBL/GenBank/DDBJ databases">
        <authorList>
            <person name="De Guttry C."/>
            <person name="Zahm M."/>
            <person name="Klopp C."/>
            <person name="Cabau C."/>
            <person name="Louis A."/>
            <person name="Berthelot C."/>
            <person name="Parey E."/>
            <person name="Roest Crollius H."/>
            <person name="Montfort J."/>
            <person name="Robinson-Rechavi M."/>
            <person name="Bucao C."/>
            <person name="Bouchez O."/>
            <person name="Gislard M."/>
            <person name="Lluch J."/>
            <person name="Milhes M."/>
            <person name="Lampietro C."/>
            <person name="Lopez Roques C."/>
            <person name="Donnadieu C."/>
            <person name="Braasch I."/>
            <person name="Desvignes T."/>
            <person name="Postlethwait J."/>
            <person name="Bobe J."/>
            <person name="Wedekind C."/>
            <person name="Guiguen Y."/>
        </authorList>
    </citation>
    <scope>NUCLEOTIDE SEQUENCE [LARGE SCALE GENOMIC DNA]</scope>
    <source>
        <strain evidence="1">Cs_M1</strain>
        <tissue evidence="1">Blood</tissue>
    </source>
</reference>
<evidence type="ECO:0000313" key="2">
    <source>
        <dbReference type="Proteomes" id="UP001356427"/>
    </source>
</evidence>
<dbReference type="AlphaFoldDB" id="A0AAN8QK42"/>
<name>A0AAN8QK42_9TELE</name>
<comment type="caution">
    <text evidence="1">The sequence shown here is derived from an EMBL/GenBank/DDBJ whole genome shotgun (WGS) entry which is preliminary data.</text>
</comment>
<evidence type="ECO:0000313" key="1">
    <source>
        <dbReference type="EMBL" id="KAK6301656.1"/>
    </source>
</evidence>
<dbReference type="EMBL" id="JAGTTL010000026">
    <property type="protein sequence ID" value="KAK6301656.1"/>
    <property type="molecule type" value="Genomic_DNA"/>
</dbReference>
<protein>
    <submittedName>
        <fullName evidence="1">Uncharacterized protein</fullName>
    </submittedName>
</protein>
<organism evidence="1 2">
    <name type="scientific">Coregonus suidteri</name>
    <dbReference type="NCBI Taxonomy" id="861788"/>
    <lineage>
        <taxon>Eukaryota</taxon>
        <taxon>Metazoa</taxon>
        <taxon>Chordata</taxon>
        <taxon>Craniata</taxon>
        <taxon>Vertebrata</taxon>
        <taxon>Euteleostomi</taxon>
        <taxon>Actinopterygii</taxon>
        <taxon>Neopterygii</taxon>
        <taxon>Teleostei</taxon>
        <taxon>Protacanthopterygii</taxon>
        <taxon>Salmoniformes</taxon>
        <taxon>Salmonidae</taxon>
        <taxon>Coregoninae</taxon>
        <taxon>Coregonus</taxon>
    </lineage>
</organism>
<sequence>MGKLALLVSLETMVAPDPQAPLEPEVSLESWDSPDPKDLLVTTASPVREVKPELLVVLVLLVKMVTLVLLDPKALLVLKERKERVALPDLMDSKVCLELRELLVSLERLVTRVCPVRLEVPAPVDPEVKEVSQASVVAPDLLAPQDLVEPMVLLVTMVLGVRLVLLVPLVVWELQVCRECPESVAQVATPGPREIEVMVAPREPTVAQEKTACVV</sequence>
<proteinExistence type="predicted"/>
<keyword evidence="2" id="KW-1185">Reference proteome</keyword>
<accession>A0AAN8QK42</accession>
<dbReference type="Proteomes" id="UP001356427">
    <property type="component" value="Unassembled WGS sequence"/>
</dbReference>
<gene>
    <name evidence="1" type="ORF">J4Q44_G00277090</name>
</gene>